<evidence type="ECO:0000256" key="1">
    <source>
        <dbReference type="ARBA" id="ARBA00004651"/>
    </source>
</evidence>
<feature type="transmembrane region" description="Helical" evidence="7">
    <location>
        <begin position="129"/>
        <end position="146"/>
    </location>
</feature>
<comment type="subcellular location">
    <subcellularLocation>
        <location evidence="1 7">Cell membrane</location>
        <topology evidence="1 7">Multi-pass membrane protein</topology>
    </subcellularLocation>
</comment>
<feature type="transmembrane region" description="Helical" evidence="7">
    <location>
        <begin position="95"/>
        <end position="117"/>
    </location>
</feature>
<keyword evidence="3" id="KW-1003">Cell membrane</keyword>
<dbReference type="InterPro" id="IPR050809">
    <property type="entry name" value="UgpAE/MalFG_permease"/>
</dbReference>
<evidence type="ECO:0000259" key="8">
    <source>
        <dbReference type="PROSITE" id="PS50928"/>
    </source>
</evidence>
<comment type="similarity">
    <text evidence="7">Belongs to the binding-protein-dependent transport system permease family.</text>
</comment>
<evidence type="ECO:0000256" key="3">
    <source>
        <dbReference type="ARBA" id="ARBA00022475"/>
    </source>
</evidence>
<dbReference type="GO" id="GO:0005886">
    <property type="term" value="C:plasma membrane"/>
    <property type="evidence" value="ECO:0007669"/>
    <property type="project" value="UniProtKB-SubCell"/>
</dbReference>
<comment type="caution">
    <text evidence="9">The sequence shown here is derived from an EMBL/GenBank/DDBJ whole genome shotgun (WGS) entry which is preliminary data.</text>
</comment>
<evidence type="ECO:0000256" key="4">
    <source>
        <dbReference type="ARBA" id="ARBA00022692"/>
    </source>
</evidence>
<keyword evidence="2 7" id="KW-0813">Transport</keyword>
<feature type="domain" description="ABC transmembrane type-1" evidence="8">
    <location>
        <begin position="91"/>
        <end position="307"/>
    </location>
</feature>
<protein>
    <submittedName>
        <fullName evidence="9">Sugar ABC transporter permease</fullName>
    </submittedName>
</protein>
<name>A0A5R9GBU1_9BACL</name>
<dbReference type="InterPro" id="IPR035906">
    <property type="entry name" value="MetI-like_sf"/>
</dbReference>
<dbReference type="PANTHER" id="PTHR43227">
    <property type="entry name" value="BLL4140 PROTEIN"/>
    <property type="match status" value="1"/>
</dbReference>
<organism evidence="9 10">
    <name type="scientific">Paenibacillus antri</name>
    <dbReference type="NCBI Taxonomy" id="2582848"/>
    <lineage>
        <taxon>Bacteria</taxon>
        <taxon>Bacillati</taxon>
        <taxon>Bacillota</taxon>
        <taxon>Bacilli</taxon>
        <taxon>Bacillales</taxon>
        <taxon>Paenibacillaceae</taxon>
        <taxon>Paenibacillus</taxon>
    </lineage>
</organism>
<evidence type="ECO:0000256" key="7">
    <source>
        <dbReference type="RuleBase" id="RU363032"/>
    </source>
</evidence>
<keyword evidence="5 7" id="KW-1133">Transmembrane helix</keyword>
<evidence type="ECO:0000313" key="9">
    <source>
        <dbReference type="EMBL" id="TLS51786.1"/>
    </source>
</evidence>
<dbReference type="AlphaFoldDB" id="A0A5R9GBU1"/>
<evidence type="ECO:0000313" key="10">
    <source>
        <dbReference type="Proteomes" id="UP000309676"/>
    </source>
</evidence>
<feature type="transmembrane region" description="Helical" evidence="7">
    <location>
        <begin position="191"/>
        <end position="210"/>
    </location>
</feature>
<feature type="transmembrane region" description="Helical" evidence="7">
    <location>
        <begin position="286"/>
        <end position="311"/>
    </location>
</feature>
<keyword evidence="4 7" id="KW-0812">Transmembrane</keyword>
<feature type="transmembrane region" description="Helical" evidence="7">
    <location>
        <begin position="32"/>
        <end position="58"/>
    </location>
</feature>
<dbReference type="CDD" id="cd06261">
    <property type="entry name" value="TM_PBP2"/>
    <property type="match status" value="1"/>
</dbReference>
<dbReference type="OrthoDB" id="9785836at2"/>
<keyword evidence="10" id="KW-1185">Reference proteome</keyword>
<dbReference type="Pfam" id="PF00528">
    <property type="entry name" value="BPD_transp_1"/>
    <property type="match status" value="1"/>
</dbReference>
<dbReference type="Proteomes" id="UP000309676">
    <property type="component" value="Unassembled WGS sequence"/>
</dbReference>
<evidence type="ECO:0000256" key="2">
    <source>
        <dbReference type="ARBA" id="ARBA00022448"/>
    </source>
</evidence>
<evidence type="ECO:0000256" key="5">
    <source>
        <dbReference type="ARBA" id="ARBA00022989"/>
    </source>
</evidence>
<dbReference type="GO" id="GO:0055085">
    <property type="term" value="P:transmembrane transport"/>
    <property type="evidence" value="ECO:0007669"/>
    <property type="project" value="InterPro"/>
</dbReference>
<keyword evidence="6 7" id="KW-0472">Membrane</keyword>
<sequence length="321" mass="36783">MNPVKTYGTERDVRPSAGKRRRWSRFKQDGELSLLFLPGFLYLLIFAYIPMAGIVVAFKNFKVNLGVFRSEWVGFANFEFLFTTELAYRIVRNTILYSLSYMTVTMACALALAILMSELSRRWLKVHQTVLFLPFFLSWVIVSYITDTMLDHQSGFLNSMLEWFGMEPRMWYFENDAWPLLLNLVNLWKGIGFQTLIFYAGMMGIDYTYYEAAKIDGASKLQMAMKITIPLLAPIISVLIILSVANMFRGDFGLHYFIPRDSGMVYATTDIIDTFVFRALRSMGDVAMAAAVGLFQSVVGLVMVVLANFVIRKVNEENSLW</sequence>
<accession>A0A5R9GBU1</accession>
<evidence type="ECO:0000256" key="6">
    <source>
        <dbReference type="ARBA" id="ARBA00023136"/>
    </source>
</evidence>
<dbReference type="PROSITE" id="PS50928">
    <property type="entry name" value="ABC_TM1"/>
    <property type="match status" value="1"/>
</dbReference>
<dbReference type="EMBL" id="VCIW01000007">
    <property type="protein sequence ID" value="TLS51786.1"/>
    <property type="molecule type" value="Genomic_DNA"/>
</dbReference>
<dbReference type="SUPFAM" id="SSF161098">
    <property type="entry name" value="MetI-like"/>
    <property type="match status" value="1"/>
</dbReference>
<dbReference type="RefSeq" id="WP_138194493.1">
    <property type="nucleotide sequence ID" value="NZ_VCIW01000007.1"/>
</dbReference>
<dbReference type="Gene3D" id="1.10.3720.10">
    <property type="entry name" value="MetI-like"/>
    <property type="match status" value="1"/>
</dbReference>
<feature type="transmembrane region" description="Helical" evidence="7">
    <location>
        <begin position="231"/>
        <end position="248"/>
    </location>
</feature>
<dbReference type="PANTHER" id="PTHR43227:SF11">
    <property type="entry name" value="BLL4140 PROTEIN"/>
    <property type="match status" value="1"/>
</dbReference>
<proteinExistence type="inferred from homology"/>
<gene>
    <name evidence="9" type="ORF">FE782_12795</name>
</gene>
<reference evidence="9 10" key="1">
    <citation type="submission" date="2019-05" db="EMBL/GenBank/DDBJ databases">
        <authorList>
            <person name="Narsing Rao M.P."/>
            <person name="Li W.J."/>
        </authorList>
    </citation>
    <scope>NUCLEOTIDE SEQUENCE [LARGE SCALE GENOMIC DNA]</scope>
    <source>
        <strain evidence="9 10">SYSU_K30003</strain>
    </source>
</reference>
<dbReference type="InterPro" id="IPR000515">
    <property type="entry name" value="MetI-like"/>
</dbReference>